<feature type="compositionally biased region" description="Low complexity" evidence="1">
    <location>
        <begin position="271"/>
        <end position="280"/>
    </location>
</feature>
<name>A0A9P3GIG4_9APHY</name>
<feature type="compositionally biased region" description="Acidic residues" evidence="1">
    <location>
        <begin position="92"/>
        <end position="108"/>
    </location>
</feature>
<feature type="compositionally biased region" description="Basic residues" evidence="1">
    <location>
        <begin position="1"/>
        <end position="12"/>
    </location>
</feature>
<feature type="compositionally biased region" description="Polar residues" evidence="1">
    <location>
        <begin position="113"/>
        <end position="126"/>
    </location>
</feature>
<dbReference type="OrthoDB" id="2758679at2759"/>
<evidence type="ECO:0000313" key="2">
    <source>
        <dbReference type="EMBL" id="GJE95690.1"/>
    </source>
</evidence>
<organism evidence="2 3">
    <name type="scientific">Phanerochaete sordida</name>
    <dbReference type="NCBI Taxonomy" id="48140"/>
    <lineage>
        <taxon>Eukaryota</taxon>
        <taxon>Fungi</taxon>
        <taxon>Dikarya</taxon>
        <taxon>Basidiomycota</taxon>
        <taxon>Agaricomycotina</taxon>
        <taxon>Agaricomycetes</taxon>
        <taxon>Polyporales</taxon>
        <taxon>Phanerochaetaceae</taxon>
        <taxon>Phanerochaete</taxon>
    </lineage>
</organism>
<gene>
    <name evidence="2" type="ORF">PsYK624_118760</name>
</gene>
<feature type="region of interest" description="Disordered" evidence="1">
    <location>
        <begin position="1"/>
        <end position="230"/>
    </location>
</feature>
<evidence type="ECO:0000256" key="1">
    <source>
        <dbReference type="SAM" id="MobiDB-lite"/>
    </source>
</evidence>
<dbReference type="AlphaFoldDB" id="A0A9P3GIG4"/>
<reference evidence="2 3" key="1">
    <citation type="submission" date="2021-08" db="EMBL/GenBank/DDBJ databases">
        <title>Draft Genome Sequence of Phanerochaete sordida strain YK-624.</title>
        <authorList>
            <person name="Mori T."/>
            <person name="Dohra H."/>
            <person name="Suzuki T."/>
            <person name="Kawagishi H."/>
            <person name="Hirai H."/>
        </authorList>
    </citation>
    <scope>NUCLEOTIDE SEQUENCE [LARGE SCALE GENOMIC DNA]</scope>
    <source>
        <strain evidence="2 3">YK-624</strain>
    </source>
</reference>
<comment type="caution">
    <text evidence="2">The sequence shown here is derived from an EMBL/GenBank/DDBJ whole genome shotgun (WGS) entry which is preliminary data.</text>
</comment>
<accession>A0A9P3GIG4</accession>
<feature type="compositionally biased region" description="Acidic residues" evidence="1">
    <location>
        <begin position="137"/>
        <end position="147"/>
    </location>
</feature>
<feature type="compositionally biased region" description="Polar residues" evidence="1">
    <location>
        <begin position="784"/>
        <end position="795"/>
    </location>
</feature>
<feature type="compositionally biased region" description="Low complexity" evidence="1">
    <location>
        <begin position="456"/>
        <end position="466"/>
    </location>
</feature>
<feature type="compositionally biased region" description="Basic and acidic residues" evidence="1">
    <location>
        <begin position="305"/>
        <end position="328"/>
    </location>
</feature>
<feature type="compositionally biased region" description="Basic and acidic residues" evidence="1">
    <location>
        <begin position="56"/>
        <end position="71"/>
    </location>
</feature>
<dbReference type="Proteomes" id="UP000703269">
    <property type="component" value="Unassembled WGS sequence"/>
</dbReference>
<keyword evidence="3" id="KW-1185">Reference proteome</keyword>
<feature type="region of interest" description="Disordered" evidence="1">
    <location>
        <begin position="453"/>
        <end position="485"/>
    </location>
</feature>
<feature type="region of interest" description="Disordered" evidence="1">
    <location>
        <begin position="250"/>
        <end position="435"/>
    </location>
</feature>
<feature type="region of interest" description="Disordered" evidence="1">
    <location>
        <begin position="746"/>
        <end position="795"/>
    </location>
</feature>
<protein>
    <submittedName>
        <fullName evidence="2">Uncharacterized protein</fullName>
    </submittedName>
</protein>
<proteinExistence type="predicted"/>
<dbReference type="EMBL" id="BPQB01000051">
    <property type="protein sequence ID" value="GJE95690.1"/>
    <property type="molecule type" value="Genomic_DNA"/>
</dbReference>
<sequence length="795" mass="84762">METRSRAGRQKPSRTAETAPQAKRPAAAHKKKGRAASTTTLVPIVAPNVYAVLSNHGDRLPPETPELKPEVTPKVARAEQPPQYGDSVSQFGDDESELSYVEVEDGECPSDSAPASTTPRDTSPTHSEGDANSAGTLEEDQAAEDLSESPPSPPPPPTRRTLGQSIAEARRTLRGTRQGAPVDQLAQLIDAHGSNKENAHKPNLTLRGRDPAVPRAPARPAHGLSALTPTNRQDYQSLLLAPAAAIPAPPIEFLPPLVTPPSLPPPKTPEAPRAAAPPKKLTQAELRRARLPAGAPILPSRPQGKRPEAPVDRSPHGKAVQRDSEAPHKKPRLNGAGPVFIGSGPFVVTAGTQSSQATEDTEHNPLHVLADAALGSGVPGSSQADAPGRPGLAQDVPPMASLRDDEPSRSLTSPDGGHYSAGPSQDGRASEDQSIPTVAQGSLEAFITSDTSTIGASTSEPATTFTPTPPSGFPEQNGGSPGWQMTNQAKENIIGWVGLPGGKVLAVAFGQGANDHKLDDRLFSTVAHVQNVTMKFLGVSTVHVSPPIAERQVKELNQAPYAYLVHGFSAGRATQLIRQKCLSTPKVTVMFFPFAVTLPSLFVTFAHITDCGCDMVRNMAIATMTRGPNLVAIVELLRETPGLPDTMDFVELARRLINTVRITRSEKHGRGASLIPIYSLYMSTSIMTTETWKLWHRLLNSFQWADIFLAEVAVRSNVECEGCHGRDHYQFSCPFMQIPGWHGVMPPPKRRIAATTTTGPRPQAPAAKEQGPPPAPGTHRPPRNTKNTARVGSNK</sequence>
<evidence type="ECO:0000313" key="3">
    <source>
        <dbReference type="Proteomes" id="UP000703269"/>
    </source>
</evidence>
<feature type="compositionally biased region" description="Pro residues" evidence="1">
    <location>
        <begin position="250"/>
        <end position="269"/>
    </location>
</feature>